<organism evidence="2 3">
    <name type="scientific">Actinomadura madurae</name>
    <dbReference type="NCBI Taxonomy" id="1993"/>
    <lineage>
        <taxon>Bacteria</taxon>
        <taxon>Bacillati</taxon>
        <taxon>Actinomycetota</taxon>
        <taxon>Actinomycetes</taxon>
        <taxon>Streptosporangiales</taxon>
        <taxon>Thermomonosporaceae</taxon>
        <taxon>Actinomadura</taxon>
    </lineage>
</organism>
<dbReference type="PRINTS" id="PR01217">
    <property type="entry name" value="PRICHEXTENSN"/>
</dbReference>
<dbReference type="eggNOG" id="COG0464">
    <property type="taxonomic scope" value="Bacteria"/>
</dbReference>
<feature type="compositionally biased region" description="Low complexity" evidence="1">
    <location>
        <begin position="729"/>
        <end position="741"/>
    </location>
</feature>
<dbReference type="Proteomes" id="UP000183413">
    <property type="component" value="Unassembled WGS sequence"/>
</dbReference>
<dbReference type="SUPFAM" id="SSF52540">
    <property type="entry name" value="P-loop containing nucleoside triphosphate hydrolases"/>
    <property type="match status" value="1"/>
</dbReference>
<gene>
    <name evidence="2" type="ORF">SAMN04489713_13614</name>
</gene>
<protein>
    <submittedName>
        <fullName evidence="2">Uncharacterized protein</fullName>
    </submittedName>
</protein>
<dbReference type="InParanoid" id="A0A1I5YQN9"/>
<dbReference type="InterPro" id="IPR027417">
    <property type="entry name" value="P-loop_NTPase"/>
</dbReference>
<evidence type="ECO:0000256" key="1">
    <source>
        <dbReference type="SAM" id="MobiDB-lite"/>
    </source>
</evidence>
<accession>A0A1I5YQN9</accession>
<dbReference type="EMBL" id="FOVH01000036">
    <property type="protein sequence ID" value="SFQ46536.1"/>
    <property type="molecule type" value="Genomic_DNA"/>
</dbReference>
<evidence type="ECO:0000313" key="3">
    <source>
        <dbReference type="Proteomes" id="UP000183413"/>
    </source>
</evidence>
<feature type="compositionally biased region" description="Low complexity" evidence="1">
    <location>
        <begin position="696"/>
        <end position="708"/>
    </location>
</feature>
<proteinExistence type="predicted"/>
<dbReference type="Gene3D" id="3.40.50.300">
    <property type="entry name" value="P-loop containing nucleotide triphosphate hydrolases"/>
    <property type="match status" value="1"/>
</dbReference>
<feature type="compositionally biased region" description="Pro residues" evidence="1">
    <location>
        <begin position="631"/>
        <end position="650"/>
    </location>
</feature>
<evidence type="ECO:0000313" key="2">
    <source>
        <dbReference type="EMBL" id="SFQ46536.1"/>
    </source>
</evidence>
<dbReference type="STRING" id="1993.SAMN04489713_13614"/>
<dbReference type="AlphaFoldDB" id="A0A1I5YQN9"/>
<reference evidence="2 3" key="1">
    <citation type="submission" date="2016-10" db="EMBL/GenBank/DDBJ databases">
        <authorList>
            <person name="de Groot N.N."/>
        </authorList>
    </citation>
    <scope>NUCLEOTIDE SEQUENCE [LARGE SCALE GENOMIC DNA]</scope>
    <source>
        <strain evidence="2 3">DSM 43067</strain>
    </source>
</reference>
<feature type="compositionally biased region" description="Low complexity" evidence="1">
    <location>
        <begin position="651"/>
        <end position="677"/>
    </location>
</feature>
<sequence length="1039" mass="107904">MARARAGVGGVAPQSTGLSRGVWRIVPSQSAGHLSVTCAMPDEPSAATTIRRMSWQAAGAAPGGTGGGPSGDLFASVEGNVRELVASPWWQTAPPADRAAQIAARMLWGAGEWWLYGAWGRWYRCGLDGTWHPCPPPAQFEDRRVAVPAPSGAGTPPVPPQLFPTGPDLAAGRVAPLGFLGPVPDTAVVARISQALTTALAVNPQQFAQRDPMFQPGTPSTVAAAWGALLWCAGSPVVLTEHPLIESFIPFLTTSAEQLHWMMPPDFGTLAGYYVHRLGAGDGGGAAHIARVMYEVAAGLQADPRFRPGADALAAVTAASLRMVNQDLATVRYGPEAILQEWRRRCPAEYATPMVRDTAPGEYLRLALYDLQEIVAGLTGPRPAAPGRGHDEVRRAGIAVLAADLQAAPGALPALQRWLDTDSARTLQAVLSDPANPLRSLWPRDGRLPDTLRSDDPDALAALLSTTYTLGLTWCRLAQVPPPATGFAVPQAVAAELTSPAMHTPPSTDELSAWDIIKAARAHMAAERATSGTDQPVAPVPEPAQDAPGPPPAVAPVPPPVAPVPPPAAPVPPPAAPVPPPSAPEPPAPHAARPAPPPESPAPFPSPQPPPPQEAPAPPPAPSADPFGSDTPPPRIPPPPAPPAVPPAADPSPEASADLLFEEAPPTRRTPAPGRQSTPPPPPAPPAPPPGPPAAEPAAPAWPQAGPGPAWPSEPQNTQLDDAFRTQLDPGPAWPGAEAPAAPAPSPAPHADLPPPPAPVPEPPPPVPPAPVPEHSPQVAEAYGIRFLCGADDIERVVTEVRRRGKWARRLRGQEVSSASAPALLLIGAPSSGQRRLARMVARALAEVEASSGDVHAVHAEDLREQGPDGLRAALDEHAGHVLLLDGLDGLILDEAQGAAYASVLYRTRLEGVNDTALLATCEPDRVGELSAASPELVTDLRAVRLPDLAAPEARSALVRLLAEERSLRLGSDAWAVVDREVGSLRPRGRLTGARLVEAYLDRAATRHLGSAEATQAIGSALSLTAADFEGLAAELSGR</sequence>
<feature type="compositionally biased region" description="Pro residues" evidence="1">
    <location>
        <begin position="742"/>
        <end position="774"/>
    </location>
</feature>
<feature type="compositionally biased region" description="Pro residues" evidence="1">
    <location>
        <begin position="538"/>
        <end position="623"/>
    </location>
</feature>
<feature type="compositionally biased region" description="Pro residues" evidence="1">
    <location>
        <begin position="678"/>
        <end position="695"/>
    </location>
</feature>
<name>A0A1I5YQN9_9ACTN</name>
<feature type="region of interest" description="Disordered" evidence="1">
    <location>
        <begin position="525"/>
        <end position="776"/>
    </location>
</feature>
<keyword evidence="3" id="KW-1185">Reference proteome</keyword>